<dbReference type="EMBL" id="BGPR01008724">
    <property type="protein sequence ID" value="GBN35620.1"/>
    <property type="molecule type" value="Genomic_DNA"/>
</dbReference>
<organism evidence="1 2">
    <name type="scientific">Araneus ventricosus</name>
    <name type="common">Orbweaver spider</name>
    <name type="synonym">Epeira ventricosa</name>
    <dbReference type="NCBI Taxonomy" id="182803"/>
    <lineage>
        <taxon>Eukaryota</taxon>
        <taxon>Metazoa</taxon>
        <taxon>Ecdysozoa</taxon>
        <taxon>Arthropoda</taxon>
        <taxon>Chelicerata</taxon>
        <taxon>Arachnida</taxon>
        <taxon>Araneae</taxon>
        <taxon>Araneomorphae</taxon>
        <taxon>Entelegynae</taxon>
        <taxon>Araneoidea</taxon>
        <taxon>Araneidae</taxon>
        <taxon>Araneus</taxon>
    </lineage>
</organism>
<accession>A0A4Y2NAE9</accession>
<proteinExistence type="predicted"/>
<evidence type="ECO:0000313" key="2">
    <source>
        <dbReference type="Proteomes" id="UP000499080"/>
    </source>
</evidence>
<dbReference type="OrthoDB" id="6131287at2759"/>
<keyword evidence="2" id="KW-1185">Reference proteome</keyword>
<dbReference type="AlphaFoldDB" id="A0A4Y2NAE9"/>
<gene>
    <name evidence="1" type="ORF">AVEN_260683_1</name>
</gene>
<name>A0A4Y2NAE9_ARAVE</name>
<protein>
    <submittedName>
        <fullName evidence="1">Uncharacterized protein</fullName>
    </submittedName>
</protein>
<sequence>MLIDYDLLRSASVIDPTCRQHSLSLKLLKELPQFVQNLLSSQEKESYDLGVHKFHSDTSLNFSGEESIIKCIHLANFLTLGFKADVVGNLSILLSSKMNKEDGAVRSPYEVHEQSLAVRVVKTTGLGSGMSEVRIRGCLRTLFLQPREQVHLRKV</sequence>
<evidence type="ECO:0000313" key="1">
    <source>
        <dbReference type="EMBL" id="GBN35620.1"/>
    </source>
</evidence>
<reference evidence="1 2" key="1">
    <citation type="journal article" date="2019" name="Sci. Rep.">
        <title>Orb-weaving spider Araneus ventricosus genome elucidates the spidroin gene catalogue.</title>
        <authorList>
            <person name="Kono N."/>
            <person name="Nakamura H."/>
            <person name="Ohtoshi R."/>
            <person name="Moran D.A.P."/>
            <person name="Shinohara A."/>
            <person name="Yoshida Y."/>
            <person name="Fujiwara M."/>
            <person name="Mori M."/>
            <person name="Tomita M."/>
            <person name="Arakawa K."/>
        </authorList>
    </citation>
    <scope>NUCLEOTIDE SEQUENCE [LARGE SCALE GENOMIC DNA]</scope>
</reference>
<comment type="caution">
    <text evidence="1">The sequence shown here is derived from an EMBL/GenBank/DDBJ whole genome shotgun (WGS) entry which is preliminary data.</text>
</comment>
<dbReference type="Proteomes" id="UP000499080">
    <property type="component" value="Unassembled WGS sequence"/>
</dbReference>